<dbReference type="AlphaFoldDB" id="A0A0F9FP16"/>
<evidence type="ECO:0000256" key="1">
    <source>
        <dbReference type="SAM" id="MobiDB-lite"/>
    </source>
</evidence>
<name>A0A0F9FP16_9ZZZZ</name>
<feature type="non-terminal residue" evidence="3">
    <location>
        <position position="28"/>
    </location>
</feature>
<comment type="caution">
    <text evidence="3">The sequence shown here is derived from an EMBL/GenBank/DDBJ whole genome shotgun (WGS) entry which is preliminary data.</text>
</comment>
<protein>
    <submittedName>
        <fullName evidence="3">Uncharacterized protein</fullName>
    </submittedName>
</protein>
<evidence type="ECO:0000313" key="2">
    <source>
        <dbReference type="EMBL" id="KKL05779.1"/>
    </source>
</evidence>
<evidence type="ECO:0000313" key="3">
    <source>
        <dbReference type="EMBL" id="KKL59055.1"/>
    </source>
</evidence>
<organism evidence="3">
    <name type="scientific">marine sediment metagenome</name>
    <dbReference type="NCBI Taxonomy" id="412755"/>
    <lineage>
        <taxon>unclassified sequences</taxon>
        <taxon>metagenomes</taxon>
        <taxon>ecological metagenomes</taxon>
    </lineage>
</organism>
<proteinExistence type="predicted"/>
<reference evidence="3" key="1">
    <citation type="journal article" date="2015" name="Nature">
        <title>Complex archaea that bridge the gap between prokaryotes and eukaryotes.</title>
        <authorList>
            <person name="Spang A."/>
            <person name="Saw J.H."/>
            <person name="Jorgensen S.L."/>
            <person name="Zaremba-Niedzwiedzka K."/>
            <person name="Martijn J."/>
            <person name="Lind A.E."/>
            <person name="van Eijk R."/>
            <person name="Schleper C."/>
            <person name="Guy L."/>
            <person name="Ettema T.J."/>
        </authorList>
    </citation>
    <scope>NUCLEOTIDE SEQUENCE</scope>
</reference>
<dbReference type="EMBL" id="LAZR01043976">
    <property type="protein sequence ID" value="KKL05779.1"/>
    <property type="molecule type" value="Genomic_DNA"/>
</dbReference>
<gene>
    <name evidence="3" type="ORF">LCGC14_2219250</name>
    <name evidence="2" type="ORF">LCGC14_2602570</name>
</gene>
<feature type="region of interest" description="Disordered" evidence="1">
    <location>
        <begin position="1"/>
        <end position="28"/>
    </location>
</feature>
<sequence>MTKQRPLDEFPLDRVGWSHAPETIEHHP</sequence>
<feature type="compositionally biased region" description="Basic and acidic residues" evidence="1">
    <location>
        <begin position="1"/>
        <end position="12"/>
    </location>
</feature>
<accession>A0A0F9FP16</accession>
<dbReference type="EMBL" id="LAZR01029615">
    <property type="protein sequence ID" value="KKL59055.1"/>
    <property type="molecule type" value="Genomic_DNA"/>
</dbReference>